<feature type="domain" description="Amidohydrolase-related" evidence="2">
    <location>
        <begin position="5"/>
        <end position="310"/>
    </location>
</feature>
<evidence type="ECO:0000313" key="3">
    <source>
        <dbReference type="EMBL" id="XBP93486.1"/>
    </source>
</evidence>
<dbReference type="Pfam" id="PF04909">
    <property type="entry name" value="Amidohydro_2"/>
    <property type="match status" value="1"/>
</dbReference>
<sequence>MNELIDVHSHFVTEEYVAAATQAGHHLPEGMPAWATWSAEEHLALMDKAGIRTSVLSVSAPGTHFGDDARARTLTRRLNTYAAEVVARHPGRFAFFAALPLPDVAGARAEVGHAFDELGAVGVVLLSNAHGVYPGDRRYDDLYAELNRRRAVVFVHPLSSVENAQVALNRPSPILEFLFDSARAASDLVFGGVLTRFPEIRWVFSHSGGVLPLLADRMQLFRHLAGAPDGPPVTEQLAGLWYDIAGTPFPHAVPALVRAFGADRVLYGSDYCWTPLAGALGQIAAVDGAVQPPGNTWRGLTTRNAERLLPGLLGPAAAPHAGGCPHVTPSIA</sequence>
<reference evidence="4" key="2">
    <citation type="submission" date="2024-06" db="EMBL/GenBank/DDBJ databases">
        <title>Micromonospora mangrovi CCTCC AA 2012012 genome sequences.</title>
        <authorList>
            <person name="Gao J."/>
        </authorList>
    </citation>
    <scope>NUCLEOTIDE SEQUENCE</scope>
    <source>
        <strain evidence="4">CCTCC AA 2012012</strain>
    </source>
</reference>
<dbReference type="SUPFAM" id="SSF51556">
    <property type="entry name" value="Metallo-dependent hydrolases"/>
    <property type="match status" value="1"/>
</dbReference>
<dbReference type="GO" id="GO:0019748">
    <property type="term" value="P:secondary metabolic process"/>
    <property type="evidence" value="ECO:0007669"/>
    <property type="project" value="TreeGrafter"/>
</dbReference>
<dbReference type="GO" id="GO:0016787">
    <property type="term" value="F:hydrolase activity"/>
    <property type="evidence" value="ECO:0007669"/>
    <property type="project" value="InterPro"/>
</dbReference>
<dbReference type="PANTHER" id="PTHR21240:SF28">
    <property type="entry name" value="ISO-OROTATE DECARBOXYLASE (EUROFUNG)"/>
    <property type="match status" value="1"/>
</dbReference>
<name>A0AAU7MA02_9ACTN</name>
<accession>A0AAU7MA02</accession>
<proteinExistence type="predicted"/>
<dbReference type="InterPro" id="IPR006680">
    <property type="entry name" value="Amidohydro-rel"/>
</dbReference>
<dbReference type="EMBL" id="CP157762">
    <property type="protein sequence ID" value="XBP93486.1"/>
    <property type="molecule type" value="Genomic_DNA"/>
</dbReference>
<organism evidence="3">
    <name type="scientific">Micromonospora sp. CCTCC AA 2012012</name>
    <dbReference type="NCBI Taxonomy" id="3111921"/>
    <lineage>
        <taxon>Bacteria</taxon>
        <taxon>Bacillati</taxon>
        <taxon>Actinomycetota</taxon>
        <taxon>Actinomycetes</taxon>
        <taxon>Micromonosporales</taxon>
        <taxon>Micromonosporaceae</taxon>
        <taxon>Micromonospora</taxon>
    </lineage>
</organism>
<protein>
    <submittedName>
        <fullName evidence="3">Amidohydrolase family protein</fullName>
    </submittedName>
</protein>
<dbReference type="Gene3D" id="3.20.20.140">
    <property type="entry name" value="Metal-dependent hydrolases"/>
    <property type="match status" value="1"/>
</dbReference>
<evidence type="ECO:0000313" key="4">
    <source>
        <dbReference type="EMBL" id="XCH74184.1"/>
    </source>
</evidence>
<evidence type="ECO:0000256" key="1">
    <source>
        <dbReference type="ARBA" id="ARBA00023239"/>
    </source>
</evidence>
<keyword evidence="1" id="KW-0456">Lyase</keyword>
<gene>
    <name evidence="4" type="ORF">ABUL08_28620</name>
    <name evidence="3" type="ORF">VK199_28535</name>
</gene>
<dbReference type="PANTHER" id="PTHR21240">
    <property type="entry name" value="2-AMINO-3-CARBOXYLMUCONATE-6-SEMIALDEHYDE DECARBOXYLASE"/>
    <property type="match status" value="1"/>
</dbReference>
<dbReference type="GO" id="GO:0016831">
    <property type="term" value="F:carboxy-lyase activity"/>
    <property type="evidence" value="ECO:0007669"/>
    <property type="project" value="InterPro"/>
</dbReference>
<dbReference type="RefSeq" id="WP_350933150.1">
    <property type="nucleotide sequence ID" value="NZ_CP157762.1"/>
</dbReference>
<reference evidence="3" key="1">
    <citation type="submission" date="2024-01" db="EMBL/GenBank/DDBJ databases">
        <title>The genome sequence of Micromonospora mangrovi CCTCC AA 2012012.</title>
        <authorList>
            <person name="Gao J."/>
        </authorList>
    </citation>
    <scope>NUCLEOTIDE SEQUENCE</scope>
    <source>
        <strain evidence="3">CCTCC AA 2012012</strain>
    </source>
</reference>
<dbReference type="AlphaFoldDB" id="A0AAU7MA02"/>
<dbReference type="GO" id="GO:0005737">
    <property type="term" value="C:cytoplasm"/>
    <property type="evidence" value="ECO:0007669"/>
    <property type="project" value="TreeGrafter"/>
</dbReference>
<dbReference type="EMBL" id="CP159342">
    <property type="protein sequence ID" value="XCH74184.1"/>
    <property type="molecule type" value="Genomic_DNA"/>
</dbReference>
<dbReference type="InterPro" id="IPR032465">
    <property type="entry name" value="ACMSD"/>
</dbReference>
<evidence type="ECO:0000259" key="2">
    <source>
        <dbReference type="Pfam" id="PF04909"/>
    </source>
</evidence>
<dbReference type="InterPro" id="IPR032466">
    <property type="entry name" value="Metal_Hydrolase"/>
</dbReference>